<comment type="subcellular location">
    <subcellularLocation>
        <location evidence="1 7">Cell membrane</location>
        <topology evidence="1 7">Multi-pass membrane protein</topology>
    </subcellularLocation>
</comment>
<keyword evidence="2 7" id="KW-0813">Transport</keyword>
<feature type="transmembrane region" description="Helical" evidence="7">
    <location>
        <begin position="140"/>
        <end position="164"/>
    </location>
</feature>
<evidence type="ECO:0000256" key="5">
    <source>
        <dbReference type="ARBA" id="ARBA00022989"/>
    </source>
</evidence>
<keyword evidence="4 7" id="KW-0812">Transmembrane</keyword>
<dbReference type="InterPro" id="IPR000515">
    <property type="entry name" value="MetI-like"/>
</dbReference>
<dbReference type="EMBL" id="CP073720">
    <property type="protein sequence ID" value="UWP78949.1"/>
    <property type="molecule type" value="Genomic_DNA"/>
</dbReference>
<keyword evidence="5 7" id="KW-1133">Transmembrane helix</keyword>
<protein>
    <submittedName>
        <fullName evidence="9">ABC transporter permease</fullName>
    </submittedName>
</protein>
<dbReference type="PANTHER" id="PTHR43386">
    <property type="entry name" value="OLIGOPEPTIDE TRANSPORT SYSTEM PERMEASE PROTEIN APPC"/>
    <property type="match status" value="1"/>
</dbReference>
<keyword evidence="6 7" id="KW-0472">Membrane</keyword>
<sequence>MTVMRIGRRRRGAPAGPAADRDGRFGTVLVATGAGILAVVALAVLFAPLLSSWGPNEIDPDGSTLAAPGGAHLFGTDVNGMDVWSRLLYAGRVDLGIAVAAVAAAVVLGSILGVVAGYFGGWLDDALMRLTDIFQAFPTFILALAVAALLGSGPVNLAVAIALVNAPAYARLVRAEVRTVRDLTFVDAARTSGASTIGLLWRHVLPNSITPVRVIAPLNCGWAMLTLAGLSFLGLGIPVPDAEWGAMISLGTGDVVAGRWWTSVPPGIALLVCVLGFSLLGEGLQERADRVRR</sequence>
<dbReference type="InterPro" id="IPR035906">
    <property type="entry name" value="MetI-like_sf"/>
</dbReference>
<evidence type="ECO:0000256" key="7">
    <source>
        <dbReference type="RuleBase" id="RU363032"/>
    </source>
</evidence>
<evidence type="ECO:0000259" key="8">
    <source>
        <dbReference type="PROSITE" id="PS50928"/>
    </source>
</evidence>
<name>A0ABY5VPC8_9ACTN</name>
<dbReference type="Proteomes" id="UP001059617">
    <property type="component" value="Chromosome"/>
</dbReference>
<reference evidence="9" key="1">
    <citation type="submission" date="2021-04" db="EMBL/GenBank/DDBJ databases">
        <authorList>
            <person name="Hartkoorn R.C."/>
            <person name="Beaudoing E."/>
            <person name="Hot D."/>
        </authorList>
    </citation>
    <scope>NUCLEOTIDE SEQUENCE</scope>
    <source>
        <strain evidence="9">NRRL B-16292</strain>
    </source>
</reference>
<feature type="transmembrane region" description="Helical" evidence="7">
    <location>
        <begin position="28"/>
        <end position="50"/>
    </location>
</feature>
<reference evidence="9" key="2">
    <citation type="submission" date="2022-09" db="EMBL/GenBank/DDBJ databases">
        <title>Biosynthetic gene clusters of Dactylosporangioum fulvum.</title>
        <authorList>
            <person name="Caradec T."/>
        </authorList>
    </citation>
    <scope>NUCLEOTIDE SEQUENCE</scope>
    <source>
        <strain evidence="9">NRRL B-16292</strain>
    </source>
</reference>
<evidence type="ECO:0000313" key="9">
    <source>
        <dbReference type="EMBL" id="UWP78949.1"/>
    </source>
</evidence>
<keyword evidence="10" id="KW-1185">Reference proteome</keyword>
<dbReference type="InterPro" id="IPR050366">
    <property type="entry name" value="BP-dependent_transpt_permease"/>
</dbReference>
<dbReference type="PROSITE" id="PS50928">
    <property type="entry name" value="ABC_TM1"/>
    <property type="match status" value="1"/>
</dbReference>
<feature type="transmembrane region" description="Helical" evidence="7">
    <location>
        <begin position="267"/>
        <end position="284"/>
    </location>
</feature>
<feature type="domain" description="ABC transmembrane type-1" evidence="8">
    <location>
        <begin position="91"/>
        <end position="281"/>
    </location>
</feature>
<comment type="similarity">
    <text evidence="7">Belongs to the binding-protein-dependent transport system permease family.</text>
</comment>
<keyword evidence="3" id="KW-1003">Cell membrane</keyword>
<evidence type="ECO:0000256" key="3">
    <source>
        <dbReference type="ARBA" id="ARBA00022475"/>
    </source>
</evidence>
<evidence type="ECO:0000313" key="10">
    <source>
        <dbReference type="Proteomes" id="UP001059617"/>
    </source>
</evidence>
<dbReference type="Pfam" id="PF00528">
    <property type="entry name" value="BPD_transp_1"/>
    <property type="match status" value="1"/>
</dbReference>
<dbReference type="RefSeq" id="WP_259856399.1">
    <property type="nucleotide sequence ID" value="NZ_BAAAST010000120.1"/>
</dbReference>
<gene>
    <name evidence="9" type="ORF">Dfulv_27685</name>
</gene>
<dbReference type="Gene3D" id="1.10.3720.10">
    <property type="entry name" value="MetI-like"/>
    <property type="match status" value="1"/>
</dbReference>
<accession>A0ABY5VPC8</accession>
<organism evidence="9 10">
    <name type="scientific">Dactylosporangium fulvum</name>
    <dbReference type="NCBI Taxonomy" id="53359"/>
    <lineage>
        <taxon>Bacteria</taxon>
        <taxon>Bacillati</taxon>
        <taxon>Actinomycetota</taxon>
        <taxon>Actinomycetes</taxon>
        <taxon>Micromonosporales</taxon>
        <taxon>Micromonosporaceae</taxon>
        <taxon>Dactylosporangium</taxon>
    </lineage>
</organism>
<proteinExistence type="inferred from homology"/>
<evidence type="ECO:0000256" key="4">
    <source>
        <dbReference type="ARBA" id="ARBA00022692"/>
    </source>
</evidence>
<evidence type="ECO:0000256" key="1">
    <source>
        <dbReference type="ARBA" id="ARBA00004651"/>
    </source>
</evidence>
<feature type="transmembrane region" description="Helical" evidence="7">
    <location>
        <begin position="95"/>
        <end position="119"/>
    </location>
</feature>
<dbReference type="SUPFAM" id="SSF161098">
    <property type="entry name" value="MetI-like"/>
    <property type="match status" value="1"/>
</dbReference>
<evidence type="ECO:0000256" key="2">
    <source>
        <dbReference type="ARBA" id="ARBA00022448"/>
    </source>
</evidence>
<evidence type="ECO:0000256" key="6">
    <source>
        <dbReference type="ARBA" id="ARBA00023136"/>
    </source>
</evidence>
<feature type="transmembrane region" description="Helical" evidence="7">
    <location>
        <begin position="214"/>
        <end position="237"/>
    </location>
</feature>
<dbReference type="CDD" id="cd06261">
    <property type="entry name" value="TM_PBP2"/>
    <property type="match status" value="1"/>
</dbReference>
<dbReference type="PANTHER" id="PTHR43386:SF1">
    <property type="entry name" value="D,D-DIPEPTIDE TRANSPORT SYSTEM PERMEASE PROTEIN DDPC-RELATED"/>
    <property type="match status" value="1"/>
</dbReference>